<keyword evidence="2" id="KW-1133">Transmembrane helix</keyword>
<dbReference type="InterPro" id="IPR047958">
    <property type="entry name" value="B-4DMT-like"/>
</dbReference>
<name>A0A6N4UPW0_9MYCO</name>
<keyword evidence="2" id="KW-0472">Membrane</keyword>
<keyword evidence="4" id="KW-1185">Reference proteome</keyword>
<protein>
    <recommendedName>
        <fullName evidence="5">Transmembrane protein</fullName>
    </recommendedName>
</protein>
<dbReference type="EMBL" id="AP022565">
    <property type="protein sequence ID" value="BBX25975.1"/>
    <property type="molecule type" value="Genomic_DNA"/>
</dbReference>
<feature type="transmembrane region" description="Helical" evidence="2">
    <location>
        <begin position="33"/>
        <end position="54"/>
    </location>
</feature>
<dbReference type="KEGG" id="malv:MALV_11000"/>
<feature type="compositionally biased region" description="Polar residues" evidence="1">
    <location>
        <begin position="168"/>
        <end position="179"/>
    </location>
</feature>
<evidence type="ECO:0000313" key="4">
    <source>
        <dbReference type="Proteomes" id="UP000466906"/>
    </source>
</evidence>
<proteinExistence type="predicted"/>
<organism evidence="3 4">
    <name type="scientific">Mycolicibacterium alvei</name>
    <dbReference type="NCBI Taxonomy" id="67081"/>
    <lineage>
        <taxon>Bacteria</taxon>
        <taxon>Bacillati</taxon>
        <taxon>Actinomycetota</taxon>
        <taxon>Actinomycetes</taxon>
        <taxon>Mycobacteriales</taxon>
        <taxon>Mycobacteriaceae</taxon>
        <taxon>Mycolicibacterium</taxon>
    </lineage>
</organism>
<keyword evidence="2" id="KW-0812">Transmembrane</keyword>
<evidence type="ECO:0000256" key="1">
    <source>
        <dbReference type="SAM" id="MobiDB-lite"/>
    </source>
</evidence>
<evidence type="ECO:0000313" key="3">
    <source>
        <dbReference type="EMBL" id="BBX25975.1"/>
    </source>
</evidence>
<evidence type="ECO:0008006" key="5">
    <source>
        <dbReference type="Google" id="ProtNLM"/>
    </source>
</evidence>
<feature type="region of interest" description="Disordered" evidence="1">
    <location>
        <begin position="164"/>
        <end position="188"/>
    </location>
</feature>
<dbReference type="AlphaFoldDB" id="A0A6N4UPW0"/>
<accession>A0A6N4UPW0</accession>
<dbReference type="NCBIfam" id="NF037996">
    <property type="entry name" value="B-4DMT"/>
    <property type="match status" value="1"/>
</dbReference>
<reference evidence="3 4" key="1">
    <citation type="journal article" date="2019" name="Emerg. Microbes Infect.">
        <title>Comprehensive subspecies identification of 175 nontuberculous mycobacteria species based on 7547 genomic profiles.</title>
        <authorList>
            <person name="Matsumoto Y."/>
            <person name="Kinjo T."/>
            <person name="Motooka D."/>
            <person name="Nabeya D."/>
            <person name="Jung N."/>
            <person name="Uechi K."/>
            <person name="Horii T."/>
            <person name="Iida T."/>
            <person name="Fujita J."/>
            <person name="Nakamura S."/>
        </authorList>
    </citation>
    <scope>NUCLEOTIDE SEQUENCE [LARGE SCALE GENOMIC DNA]</scope>
    <source>
        <strain evidence="3 4">JCM 12272</strain>
    </source>
</reference>
<sequence length="188" mass="20241">MSKWLLRGVVFATAMVIVRLLQGALINASPGNATWFSLGLITLFGIGVLIWGLLDGQSDARANPDPDRRADMAMIWLIAGLFAGIVSGAVAWFIGLFYKSLYTDALLNEVTTFAAFTALLVFLLGVAGVTVGRWLVDRKAPPQPRQRHHGLAAEDRADTDVFAAVSANGATETPDTTQPVDYPDQPKQ</sequence>
<gene>
    <name evidence="3" type="ORF">MALV_11000</name>
</gene>
<evidence type="ECO:0000256" key="2">
    <source>
        <dbReference type="SAM" id="Phobius"/>
    </source>
</evidence>
<feature type="transmembrane region" description="Helical" evidence="2">
    <location>
        <begin position="75"/>
        <end position="98"/>
    </location>
</feature>
<dbReference type="Proteomes" id="UP000466906">
    <property type="component" value="Chromosome"/>
</dbReference>
<dbReference type="RefSeq" id="WP_163661784.1">
    <property type="nucleotide sequence ID" value="NZ_AP022565.1"/>
</dbReference>
<feature type="transmembrane region" description="Helical" evidence="2">
    <location>
        <begin position="110"/>
        <end position="136"/>
    </location>
</feature>